<feature type="region of interest" description="Disordered" evidence="3">
    <location>
        <begin position="242"/>
        <end position="261"/>
    </location>
</feature>
<protein>
    <submittedName>
        <fullName evidence="4">Carbonic anhydrase</fullName>
    </submittedName>
</protein>
<dbReference type="RefSeq" id="WP_344321914.1">
    <property type="nucleotide sequence ID" value="NZ_BAAASZ010000017.1"/>
</dbReference>
<reference evidence="5" key="1">
    <citation type="journal article" date="2019" name="Int. J. Syst. Evol. Microbiol.">
        <title>The Global Catalogue of Microorganisms (GCM) 10K type strain sequencing project: providing services to taxonomists for standard genome sequencing and annotation.</title>
        <authorList>
            <consortium name="The Broad Institute Genomics Platform"/>
            <consortium name="The Broad Institute Genome Sequencing Center for Infectious Disease"/>
            <person name="Wu L."/>
            <person name="Ma J."/>
        </authorList>
    </citation>
    <scope>NUCLEOTIDE SEQUENCE [LARGE SCALE GENOMIC DNA]</scope>
    <source>
        <strain evidence="5">JCM 6305</strain>
    </source>
</reference>
<dbReference type="EMBL" id="BAAASZ010000017">
    <property type="protein sequence ID" value="GAA2437594.1"/>
    <property type="molecule type" value="Genomic_DNA"/>
</dbReference>
<evidence type="ECO:0000256" key="2">
    <source>
        <dbReference type="ARBA" id="ARBA00024993"/>
    </source>
</evidence>
<accession>A0ABP5WZC3</accession>
<dbReference type="Pfam" id="PF00484">
    <property type="entry name" value="Pro_CA"/>
    <property type="match status" value="1"/>
</dbReference>
<proteinExistence type="inferred from homology"/>
<sequence>MPRSPRNHRWTLRGAALGAAGLLGSVPRQGTAPRDGGGGEDGRGDGERLTPPAALRLLKEGNRRAVARGLPGGGRARRGGTARAGRPLAAVLACVDCRTPPETLFDLEPGALLVIRTAAHTLDAMVEGSVEYGPVELDVPLVVVLGHSDCGTVAAAVRARTVGTRPPAHLAVASARLAGACRDGARLPGDAVENTVRAQTDRVVARLRDDPVLLPLLRRGALEVVGAHCRAGSGAVEFLSGSAPRLPERSAPTASAGPDRP</sequence>
<organism evidence="4 5">
    <name type="scientific">Streptomyces macrosporus</name>
    <dbReference type="NCBI Taxonomy" id="44032"/>
    <lineage>
        <taxon>Bacteria</taxon>
        <taxon>Bacillati</taxon>
        <taxon>Actinomycetota</taxon>
        <taxon>Actinomycetes</taxon>
        <taxon>Kitasatosporales</taxon>
        <taxon>Streptomycetaceae</taxon>
        <taxon>Streptomyces</taxon>
    </lineage>
</organism>
<comment type="function">
    <text evidence="2">Catalyzes the reversible hydration of carbon dioxide to form bicarbonate.</text>
</comment>
<name>A0ABP5WZC3_9ACTN</name>
<dbReference type="InterPro" id="IPR036874">
    <property type="entry name" value="Carbonic_anhydrase_sf"/>
</dbReference>
<feature type="region of interest" description="Disordered" evidence="3">
    <location>
        <begin position="21"/>
        <end position="49"/>
    </location>
</feature>
<comment type="caution">
    <text evidence="4">The sequence shown here is derived from an EMBL/GenBank/DDBJ whole genome shotgun (WGS) entry which is preliminary data.</text>
</comment>
<dbReference type="PANTHER" id="PTHR11002:SF79">
    <property type="entry name" value="CARBONIC ANHYDRASE 2"/>
    <property type="match status" value="1"/>
</dbReference>
<keyword evidence="5" id="KW-1185">Reference proteome</keyword>
<dbReference type="InterPro" id="IPR001765">
    <property type="entry name" value="Carbonic_anhydrase"/>
</dbReference>
<evidence type="ECO:0000256" key="3">
    <source>
        <dbReference type="SAM" id="MobiDB-lite"/>
    </source>
</evidence>
<dbReference type="SUPFAM" id="SSF53056">
    <property type="entry name" value="beta-carbonic anhydrase, cab"/>
    <property type="match status" value="1"/>
</dbReference>
<comment type="similarity">
    <text evidence="1">Belongs to the beta-class carbonic anhydrase family.</text>
</comment>
<dbReference type="Gene3D" id="3.40.1050.10">
    <property type="entry name" value="Carbonic anhydrase"/>
    <property type="match status" value="1"/>
</dbReference>
<evidence type="ECO:0000256" key="1">
    <source>
        <dbReference type="ARBA" id="ARBA00006217"/>
    </source>
</evidence>
<dbReference type="SMART" id="SM00947">
    <property type="entry name" value="Pro_CA"/>
    <property type="match status" value="1"/>
</dbReference>
<evidence type="ECO:0000313" key="5">
    <source>
        <dbReference type="Proteomes" id="UP001501638"/>
    </source>
</evidence>
<dbReference type="Proteomes" id="UP001501638">
    <property type="component" value="Unassembled WGS sequence"/>
</dbReference>
<evidence type="ECO:0000313" key="4">
    <source>
        <dbReference type="EMBL" id="GAA2437594.1"/>
    </source>
</evidence>
<dbReference type="PANTHER" id="PTHR11002">
    <property type="entry name" value="CARBONIC ANHYDRASE"/>
    <property type="match status" value="1"/>
</dbReference>
<gene>
    <name evidence="4" type="ORF">GCM10010405_21100</name>
</gene>